<keyword evidence="2" id="KW-1185">Reference proteome</keyword>
<dbReference type="EMBL" id="SPHZ02000005">
    <property type="protein sequence ID" value="KAF0921162.1"/>
    <property type="molecule type" value="Genomic_DNA"/>
</dbReference>
<organism evidence="1 2">
    <name type="scientific">Oryza meyeriana var. granulata</name>
    <dbReference type="NCBI Taxonomy" id="110450"/>
    <lineage>
        <taxon>Eukaryota</taxon>
        <taxon>Viridiplantae</taxon>
        <taxon>Streptophyta</taxon>
        <taxon>Embryophyta</taxon>
        <taxon>Tracheophyta</taxon>
        <taxon>Spermatophyta</taxon>
        <taxon>Magnoliopsida</taxon>
        <taxon>Liliopsida</taxon>
        <taxon>Poales</taxon>
        <taxon>Poaceae</taxon>
        <taxon>BOP clade</taxon>
        <taxon>Oryzoideae</taxon>
        <taxon>Oryzeae</taxon>
        <taxon>Oryzinae</taxon>
        <taxon>Oryza</taxon>
        <taxon>Oryza meyeriana</taxon>
    </lineage>
</organism>
<comment type="caution">
    <text evidence="1">The sequence shown here is derived from an EMBL/GenBank/DDBJ whole genome shotgun (WGS) entry which is preliminary data.</text>
</comment>
<sequence length="90" mass="9858">MGGAMARGGRAPWMRRRRDMWMERLQLVYPHAETVKALSAASRTAMSPPPPPLHRLPCQCAGPVGLAMVRQLLCTGLHVLTLEGRARLGS</sequence>
<evidence type="ECO:0000313" key="1">
    <source>
        <dbReference type="EMBL" id="KAF0921162.1"/>
    </source>
</evidence>
<dbReference type="Proteomes" id="UP000479710">
    <property type="component" value="Unassembled WGS sequence"/>
</dbReference>
<reference evidence="1 2" key="1">
    <citation type="submission" date="2019-11" db="EMBL/GenBank/DDBJ databases">
        <title>Whole genome sequence of Oryza granulata.</title>
        <authorList>
            <person name="Li W."/>
        </authorList>
    </citation>
    <scope>NUCLEOTIDE SEQUENCE [LARGE SCALE GENOMIC DNA]</scope>
    <source>
        <strain evidence="2">cv. Menghai</strain>
        <tissue evidence="1">Leaf</tissue>
    </source>
</reference>
<accession>A0A6G1E9Q4</accession>
<gene>
    <name evidence="1" type="ORF">E2562_039114</name>
</gene>
<name>A0A6G1E9Q4_9ORYZ</name>
<evidence type="ECO:0000313" key="2">
    <source>
        <dbReference type="Proteomes" id="UP000479710"/>
    </source>
</evidence>
<proteinExistence type="predicted"/>
<protein>
    <submittedName>
        <fullName evidence="1">Uncharacterized protein</fullName>
    </submittedName>
</protein>
<dbReference type="AlphaFoldDB" id="A0A6G1E9Q4"/>